<feature type="active site" description="Charge relay system" evidence="7">
    <location>
        <position position="183"/>
    </location>
</feature>
<feature type="binding site" evidence="8">
    <location>
        <position position="153"/>
    </location>
    <ligand>
        <name>substrate</name>
    </ligand>
</feature>
<protein>
    <submittedName>
        <fullName evidence="11">Do/DeqQ family serine protease</fullName>
    </submittedName>
</protein>
<feature type="active site" description="Charge relay system" evidence="7">
    <location>
        <position position="280"/>
    </location>
</feature>
<keyword evidence="12" id="KW-1185">Reference proteome</keyword>
<accession>A0A1I1IEU5</accession>
<evidence type="ECO:0000256" key="7">
    <source>
        <dbReference type="PIRSR" id="PIRSR611782-1"/>
    </source>
</evidence>
<keyword evidence="5" id="KW-0378">Hydrolase</keyword>
<dbReference type="STRING" id="623281.SAMN05421747_108121"/>
<dbReference type="Gene3D" id="2.30.42.10">
    <property type="match status" value="2"/>
</dbReference>
<feature type="active site" description="Charge relay system" evidence="7">
    <location>
        <position position="153"/>
    </location>
</feature>
<dbReference type="EMBL" id="FOLL01000008">
    <property type="protein sequence ID" value="SFC32233.1"/>
    <property type="molecule type" value="Genomic_DNA"/>
</dbReference>
<dbReference type="Pfam" id="PF13365">
    <property type="entry name" value="Trypsin_2"/>
    <property type="match status" value="1"/>
</dbReference>
<evidence type="ECO:0000256" key="8">
    <source>
        <dbReference type="PIRSR" id="PIRSR611782-2"/>
    </source>
</evidence>
<keyword evidence="6" id="KW-0720">Serine protease</keyword>
<feature type="binding site" evidence="8">
    <location>
        <position position="183"/>
    </location>
    <ligand>
        <name>substrate</name>
    </ligand>
</feature>
<dbReference type="PRINTS" id="PR00834">
    <property type="entry name" value="PROTEASES2C"/>
</dbReference>
<dbReference type="SUPFAM" id="SSF50494">
    <property type="entry name" value="Trypsin-like serine proteases"/>
    <property type="match status" value="1"/>
</dbReference>
<evidence type="ECO:0000256" key="4">
    <source>
        <dbReference type="ARBA" id="ARBA00022737"/>
    </source>
</evidence>
<organism evidence="11 12">
    <name type="scientific">Parapedobacter composti</name>
    <dbReference type="NCBI Taxonomy" id="623281"/>
    <lineage>
        <taxon>Bacteria</taxon>
        <taxon>Pseudomonadati</taxon>
        <taxon>Bacteroidota</taxon>
        <taxon>Sphingobacteriia</taxon>
        <taxon>Sphingobacteriales</taxon>
        <taxon>Sphingobacteriaceae</taxon>
        <taxon>Parapedobacter</taxon>
    </lineage>
</organism>
<dbReference type="NCBIfam" id="TIGR02037">
    <property type="entry name" value="degP_htrA_DO"/>
    <property type="match status" value="1"/>
</dbReference>
<evidence type="ECO:0000256" key="2">
    <source>
        <dbReference type="ARBA" id="ARBA00022670"/>
    </source>
</evidence>
<sequence>MVLHLKQLLSKHFFQLTTIGITMKKLGLTLLTALVGGLIAVGGYKLVESKQESKMSFEERQQLHYANNPVPNVVSSTGNPDFTQAAAMVAPAVVNITTTYPGRSRGYGASPMDLFEEFFGMPRQRQPRSAPPAQATGSGVIISADGYIVTNNHVVEDATKIEVKLTDKRVVEAKIIGRDPNTDLALIKINEKGLPFVRFGDSDQVRIGEWVLAVGYPLGLESTVTAGIVSATGRSTGIIARELQQRQYQQRGYQSDDQPMVNTAVESFIQTDAVINKGNSGGPLVNANGELIGINSNIMTPTGTYAGYGFAIPVNLVKKIADDFIKYGTVKRGLIGISFQELNPSLAKELETKETTGLYVMEVVPDGAAEAAGIKKGDVITKLDGRVIQSSSDLQERIYRLRPGDKVKLSYKRDGKERDVTVTLREDTRASESSKEESEAKRSGTEIYNKLGAGFVPASEARKKELGVSSGVVVAQVHQGGLFDYFNVQRGLVITHVNGRPVNSADEVEAALADSERGIVRIVGVPQRGSRVELNVPIEY</sequence>
<keyword evidence="4" id="KW-0677">Repeat</keyword>
<keyword evidence="2 11" id="KW-0645">Protease</keyword>
<feature type="binding site" evidence="8">
    <location>
        <begin position="278"/>
        <end position="280"/>
    </location>
    <ligand>
        <name>substrate</name>
    </ligand>
</feature>
<evidence type="ECO:0000256" key="5">
    <source>
        <dbReference type="ARBA" id="ARBA00022801"/>
    </source>
</evidence>
<evidence type="ECO:0000313" key="12">
    <source>
        <dbReference type="Proteomes" id="UP000199577"/>
    </source>
</evidence>
<feature type="region of interest" description="Disordered" evidence="9">
    <location>
        <begin position="424"/>
        <end position="443"/>
    </location>
</feature>
<evidence type="ECO:0000256" key="3">
    <source>
        <dbReference type="ARBA" id="ARBA00022729"/>
    </source>
</evidence>
<dbReference type="GO" id="GO:0006508">
    <property type="term" value="P:proteolysis"/>
    <property type="evidence" value="ECO:0007669"/>
    <property type="project" value="UniProtKB-KW"/>
</dbReference>
<dbReference type="PANTHER" id="PTHR22939:SF129">
    <property type="entry name" value="SERINE PROTEASE HTRA2, MITOCHONDRIAL"/>
    <property type="match status" value="1"/>
</dbReference>
<dbReference type="InterPro" id="IPR001478">
    <property type="entry name" value="PDZ"/>
</dbReference>
<evidence type="ECO:0000256" key="9">
    <source>
        <dbReference type="SAM" id="MobiDB-lite"/>
    </source>
</evidence>
<dbReference type="Pfam" id="PF13180">
    <property type="entry name" value="PDZ_2"/>
    <property type="match status" value="1"/>
</dbReference>
<reference evidence="11 12" key="1">
    <citation type="submission" date="2016-10" db="EMBL/GenBank/DDBJ databases">
        <authorList>
            <person name="de Groot N.N."/>
        </authorList>
    </citation>
    <scope>NUCLEOTIDE SEQUENCE [LARGE SCALE GENOMIC DNA]</scope>
    <source>
        <strain evidence="11 12">DSM 22900</strain>
    </source>
</reference>
<comment type="similarity">
    <text evidence="1">Belongs to the peptidase S1C family.</text>
</comment>
<dbReference type="InterPro" id="IPR001940">
    <property type="entry name" value="Peptidase_S1C"/>
</dbReference>
<proteinExistence type="inferred from homology"/>
<dbReference type="SUPFAM" id="SSF50156">
    <property type="entry name" value="PDZ domain-like"/>
    <property type="match status" value="2"/>
</dbReference>
<dbReference type="Proteomes" id="UP000199577">
    <property type="component" value="Unassembled WGS sequence"/>
</dbReference>
<dbReference type="SMART" id="SM00228">
    <property type="entry name" value="PDZ"/>
    <property type="match status" value="2"/>
</dbReference>
<feature type="domain" description="PDZ" evidence="10">
    <location>
        <begin position="324"/>
        <end position="415"/>
    </location>
</feature>
<dbReference type="AlphaFoldDB" id="A0A1I1IEU5"/>
<gene>
    <name evidence="11" type="ORF">SAMN05421747_108121</name>
</gene>
<dbReference type="PANTHER" id="PTHR22939">
    <property type="entry name" value="SERINE PROTEASE FAMILY S1C HTRA-RELATED"/>
    <property type="match status" value="1"/>
</dbReference>
<evidence type="ECO:0000259" key="10">
    <source>
        <dbReference type="PROSITE" id="PS50106"/>
    </source>
</evidence>
<dbReference type="InterPro" id="IPR009003">
    <property type="entry name" value="Peptidase_S1_PA"/>
</dbReference>
<dbReference type="PROSITE" id="PS50106">
    <property type="entry name" value="PDZ"/>
    <property type="match status" value="1"/>
</dbReference>
<evidence type="ECO:0000256" key="1">
    <source>
        <dbReference type="ARBA" id="ARBA00010541"/>
    </source>
</evidence>
<evidence type="ECO:0000256" key="6">
    <source>
        <dbReference type="ARBA" id="ARBA00022825"/>
    </source>
</evidence>
<dbReference type="Gene3D" id="2.40.10.120">
    <property type="match status" value="1"/>
</dbReference>
<evidence type="ECO:0000313" key="11">
    <source>
        <dbReference type="EMBL" id="SFC32233.1"/>
    </source>
</evidence>
<dbReference type="InterPro" id="IPR036034">
    <property type="entry name" value="PDZ_sf"/>
</dbReference>
<dbReference type="GO" id="GO:0004252">
    <property type="term" value="F:serine-type endopeptidase activity"/>
    <property type="evidence" value="ECO:0007669"/>
    <property type="project" value="InterPro"/>
</dbReference>
<keyword evidence="3" id="KW-0732">Signal</keyword>
<dbReference type="InterPro" id="IPR011782">
    <property type="entry name" value="Pept_S1C_Do"/>
</dbReference>
<name>A0A1I1IEU5_9SPHI</name>